<dbReference type="Proteomes" id="UP000732105">
    <property type="component" value="Unassembled WGS sequence"/>
</dbReference>
<dbReference type="InterPro" id="IPR029470">
    <property type="entry name" value="PDDEXK_4"/>
</dbReference>
<dbReference type="RefSeq" id="WP_171595847.1">
    <property type="nucleotide sequence ID" value="NZ_RZNH01000019.1"/>
</dbReference>
<evidence type="ECO:0000313" key="2">
    <source>
        <dbReference type="Proteomes" id="UP000732105"/>
    </source>
</evidence>
<dbReference type="Pfam" id="PF14281">
    <property type="entry name" value="PDDEXK_4"/>
    <property type="match status" value="1"/>
</dbReference>
<gene>
    <name evidence="1" type="ORF">ELS83_12160</name>
</gene>
<sequence>MNHKELEVFLSNKEIPKVKTKPKTFLGIAKQPHYENVLSNLYAFYFDVDEEHKMGDLFLSSLLDLIQKTKIGKEKSLTIYDEPDIKTEYPSVNGGRIDLLIRNDEHAIIIENKVFHCLNNILENYWNTIKVPVKNKIGIVLSLHPINPTGHPHFINITHIELLKKVMSKVGDYLLGVNEKYLVYLKDLYQNIINLSTSNMDKNALEFYFEHQKKINEAATLKNSVHNHVLSEVELACERLDINLNLSGKRTDRLRYFQSSKNSDLMFTIVLDKLLLQEEEKKLYLIIELKHKELENKERFNAIDFSEDEKKANVLKADFFTNTSARWAHFALKEYKPKEEQIANLSQFIIEKLHEDQFVSIFNKLEDFISN</sequence>
<name>A0ABX1WXI3_9BACT</name>
<proteinExistence type="predicted"/>
<protein>
    <recommendedName>
        <fullName evidence="3">PD-(D/E)XK nuclease family protein</fullName>
    </recommendedName>
</protein>
<evidence type="ECO:0008006" key="3">
    <source>
        <dbReference type="Google" id="ProtNLM"/>
    </source>
</evidence>
<keyword evidence="2" id="KW-1185">Reference proteome</keyword>
<dbReference type="EMBL" id="RZNH01000019">
    <property type="protein sequence ID" value="NOU60575.1"/>
    <property type="molecule type" value="Genomic_DNA"/>
</dbReference>
<accession>A0ABX1WXI3</accession>
<evidence type="ECO:0000313" key="1">
    <source>
        <dbReference type="EMBL" id="NOU60575.1"/>
    </source>
</evidence>
<organism evidence="1 2">
    <name type="scientific">Marinifilum caeruleilacunae</name>
    <dbReference type="NCBI Taxonomy" id="2499076"/>
    <lineage>
        <taxon>Bacteria</taxon>
        <taxon>Pseudomonadati</taxon>
        <taxon>Bacteroidota</taxon>
        <taxon>Bacteroidia</taxon>
        <taxon>Marinilabiliales</taxon>
        <taxon>Marinifilaceae</taxon>
    </lineage>
</organism>
<reference evidence="1 2" key="1">
    <citation type="submission" date="2018-12" db="EMBL/GenBank/DDBJ databases">
        <title>Marinifilum JC070 sp. nov., a marine bacterium isolated from Yongle Blue Hole in the South China Sea.</title>
        <authorList>
            <person name="Fu T."/>
        </authorList>
    </citation>
    <scope>NUCLEOTIDE SEQUENCE [LARGE SCALE GENOMIC DNA]</scope>
    <source>
        <strain evidence="1 2">JC070</strain>
    </source>
</reference>
<comment type="caution">
    <text evidence="1">The sequence shown here is derived from an EMBL/GenBank/DDBJ whole genome shotgun (WGS) entry which is preliminary data.</text>
</comment>